<evidence type="ECO:0000256" key="1">
    <source>
        <dbReference type="ARBA" id="ARBA00010617"/>
    </source>
</evidence>
<evidence type="ECO:0000256" key="3">
    <source>
        <dbReference type="ARBA" id="ARBA00023002"/>
    </source>
</evidence>
<comment type="cofactor">
    <cofactor evidence="5">
        <name>heme</name>
        <dbReference type="ChEBI" id="CHEBI:30413"/>
    </cofactor>
</comment>
<dbReference type="OrthoDB" id="155724at2759"/>
<proteinExistence type="inferred from homology"/>
<evidence type="ECO:0000256" key="2">
    <source>
        <dbReference type="ARBA" id="ARBA00022723"/>
    </source>
</evidence>
<gene>
    <name evidence="7" type="ORF">Poli38472_004436</name>
</gene>
<keyword evidence="3 6" id="KW-0560">Oxidoreductase</keyword>
<keyword evidence="6" id="KW-0503">Monooxygenase</keyword>
<dbReference type="Pfam" id="PF00067">
    <property type="entry name" value="p450"/>
    <property type="match status" value="1"/>
</dbReference>
<dbReference type="GO" id="GO:0004497">
    <property type="term" value="F:monooxygenase activity"/>
    <property type="evidence" value="ECO:0007669"/>
    <property type="project" value="UniProtKB-KW"/>
</dbReference>
<organism evidence="7 8">
    <name type="scientific">Pythium oligandrum</name>
    <name type="common">Mycoparasitic fungus</name>
    <dbReference type="NCBI Taxonomy" id="41045"/>
    <lineage>
        <taxon>Eukaryota</taxon>
        <taxon>Sar</taxon>
        <taxon>Stramenopiles</taxon>
        <taxon>Oomycota</taxon>
        <taxon>Peronosporomycetes</taxon>
        <taxon>Pythiales</taxon>
        <taxon>Pythiaceae</taxon>
        <taxon>Pythium</taxon>
    </lineage>
</organism>
<dbReference type="InterPro" id="IPR002401">
    <property type="entry name" value="Cyt_P450_E_grp-I"/>
</dbReference>
<keyword evidence="4 5" id="KW-0408">Iron</keyword>
<protein>
    <recommendedName>
        <fullName evidence="9">Cytochrome P450</fullName>
    </recommendedName>
</protein>
<dbReference type="InterPro" id="IPR017972">
    <property type="entry name" value="Cyt_P450_CS"/>
</dbReference>
<dbReference type="GO" id="GO:0016705">
    <property type="term" value="F:oxidoreductase activity, acting on paired donors, with incorporation or reduction of molecular oxygen"/>
    <property type="evidence" value="ECO:0007669"/>
    <property type="project" value="InterPro"/>
</dbReference>
<dbReference type="SUPFAM" id="SSF48264">
    <property type="entry name" value="Cytochrome P450"/>
    <property type="match status" value="1"/>
</dbReference>
<dbReference type="EMBL" id="SPLM01000109">
    <property type="protein sequence ID" value="TMW59367.1"/>
    <property type="molecule type" value="Genomic_DNA"/>
</dbReference>
<dbReference type="PRINTS" id="PR00385">
    <property type="entry name" value="P450"/>
</dbReference>
<reference evidence="7" key="1">
    <citation type="submission" date="2019-03" db="EMBL/GenBank/DDBJ databases">
        <title>Long read genome sequence of the mycoparasitic Pythium oligandrum ATCC 38472 isolated from sugarbeet rhizosphere.</title>
        <authorList>
            <person name="Gaulin E."/>
        </authorList>
    </citation>
    <scope>NUCLEOTIDE SEQUENCE</scope>
    <source>
        <strain evidence="7">ATCC 38472_TT</strain>
    </source>
</reference>
<dbReference type="InterPro" id="IPR036396">
    <property type="entry name" value="Cyt_P450_sf"/>
</dbReference>
<evidence type="ECO:0000313" key="8">
    <source>
        <dbReference type="Proteomes" id="UP000794436"/>
    </source>
</evidence>
<dbReference type="PROSITE" id="PS00086">
    <property type="entry name" value="CYTOCHROME_P450"/>
    <property type="match status" value="1"/>
</dbReference>
<dbReference type="GO" id="GO:0006629">
    <property type="term" value="P:lipid metabolic process"/>
    <property type="evidence" value="ECO:0007669"/>
    <property type="project" value="UniProtKB-ARBA"/>
</dbReference>
<evidence type="ECO:0000256" key="4">
    <source>
        <dbReference type="ARBA" id="ARBA00023004"/>
    </source>
</evidence>
<accession>A0A8K1CBJ6</accession>
<dbReference type="GO" id="GO:0020037">
    <property type="term" value="F:heme binding"/>
    <property type="evidence" value="ECO:0007669"/>
    <property type="project" value="InterPro"/>
</dbReference>
<feature type="binding site" description="axial binding residue" evidence="5">
    <location>
        <position position="305"/>
    </location>
    <ligand>
        <name>heme</name>
        <dbReference type="ChEBI" id="CHEBI:30413"/>
    </ligand>
    <ligandPart>
        <name>Fe</name>
        <dbReference type="ChEBI" id="CHEBI:18248"/>
    </ligandPart>
</feature>
<dbReference type="Gene3D" id="1.10.630.10">
    <property type="entry name" value="Cytochrome P450"/>
    <property type="match status" value="1"/>
</dbReference>
<dbReference type="Proteomes" id="UP000794436">
    <property type="component" value="Unassembled WGS sequence"/>
</dbReference>
<evidence type="ECO:0008006" key="9">
    <source>
        <dbReference type="Google" id="ProtNLM"/>
    </source>
</evidence>
<comment type="caution">
    <text evidence="7">The sequence shown here is derived from an EMBL/GenBank/DDBJ whole genome shotgun (WGS) entry which is preliminary data.</text>
</comment>
<evidence type="ECO:0000256" key="5">
    <source>
        <dbReference type="PIRSR" id="PIRSR602401-1"/>
    </source>
</evidence>
<dbReference type="AlphaFoldDB" id="A0A8K1CBJ6"/>
<dbReference type="InterPro" id="IPR001128">
    <property type="entry name" value="Cyt_P450"/>
</dbReference>
<keyword evidence="8" id="KW-1185">Reference proteome</keyword>
<name>A0A8K1CBJ6_PYTOL</name>
<evidence type="ECO:0000313" key="7">
    <source>
        <dbReference type="EMBL" id="TMW59367.1"/>
    </source>
</evidence>
<keyword evidence="5 6" id="KW-0349">Heme</keyword>
<keyword evidence="2 5" id="KW-0479">Metal-binding</keyword>
<sequence length="357" mass="40833">MKKNLHKVERVLDTKMKNHQQADLRHLFLGFTMQTFVEMGVGTELDWIGRDKPHPFEEAFDLGSLLSLRRIRVPEFVWKLERWLDVGQERALAKYCSTMRTWMNEVVQEGLKQATFKQKLTSSDTSDDVKSVVELFVEQSGEIDGLRPEDLVDFIMAFVVAARDTTALTLTWLFYELGRNPDIEQAIRKEMAGKLDVDKDTYLTPDHIRSLTMLEATIKETLRFHPVAPFFMREASEDTFFCGDILVKKGQTVGLSMYSINRNSKTWGPDAGEFKPQRWVDETTGSIRNIPPTQFFSFGAGPRMCVGMNLAMQQLRVVTANLLHKYRFDIDPSNDGTYVAGLTLNMKFPLLATVGRV</sequence>
<evidence type="ECO:0000256" key="6">
    <source>
        <dbReference type="RuleBase" id="RU000461"/>
    </source>
</evidence>
<dbReference type="GO" id="GO:0005506">
    <property type="term" value="F:iron ion binding"/>
    <property type="evidence" value="ECO:0007669"/>
    <property type="project" value="InterPro"/>
</dbReference>
<dbReference type="PRINTS" id="PR00463">
    <property type="entry name" value="EP450I"/>
</dbReference>
<dbReference type="PANTHER" id="PTHR24296">
    <property type="entry name" value="CYTOCHROME P450"/>
    <property type="match status" value="1"/>
</dbReference>
<comment type="similarity">
    <text evidence="1 6">Belongs to the cytochrome P450 family.</text>
</comment>